<evidence type="ECO:0000313" key="5">
    <source>
        <dbReference type="EMBL" id="KAE9120407.1"/>
    </source>
</evidence>
<accession>A0A6A3R7Z8</accession>
<dbReference type="EMBL" id="QXGB01001445">
    <property type="protein sequence ID" value="KAE9190694.1"/>
    <property type="molecule type" value="Genomic_DNA"/>
</dbReference>
<evidence type="ECO:0000313" key="8">
    <source>
        <dbReference type="EMBL" id="KAE9283790.1"/>
    </source>
</evidence>
<dbReference type="EMBL" id="QXFZ01001394">
    <property type="protein sequence ID" value="KAE9091280.1"/>
    <property type="molecule type" value="Genomic_DNA"/>
</dbReference>
<evidence type="ECO:0000313" key="12">
    <source>
        <dbReference type="Proteomes" id="UP000440367"/>
    </source>
</evidence>
<evidence type="ECO:0000256" key="1">
    <source>
        <dbReference type="SAM" id="Coils"/>
    </source>
</evidence>
<evidence type="ECO:0000313" key="6">
    <source>
        <dbReference type="EMBL" id="KAE9190694.1"/>
    </source>
</evidence>
<evidence type="ECO:0000313" key="14">
    <source>
        <dbReference type="Proteomes" id="UP000441208"/>
    </source>
</evidence>
<evidence type="ECO:0000256" key="2">
    <source>
        <dbReference type="SAM" id="MobiDB-lite"/>
    </source>
</evidence>
<dbReference type="EMBL" id="QXGF01001601">
    <property type="protein sequence ID" value="KAE8928944.1"/>
    <property type="molecule type" value="Genomic_DNA"/>
</dbReference>
<keyword evidence="10" id="KW-1185">Reference proteome</keyword>
<evidence type="ECO:0000313" key="13">
    <source>
        <dbReference type="Proteomes" id="UP000440732"/>
    </source>
</evidence>
<evidence type="ECO:0000313" key="3">
    <source>
        <dbReference type="EMBL" id="KAE8928944.1"/>
    </source>
</evidence>
<sequence length="657" mass="68999">MADSPANPPPPASSSGDGAGDTGQQGTPAAPASPVSASATSGTAVSTGSSIPVSSQSSSALTGASASSSVLSAVTTAPPPTSSAVQVSVGVAPATQQPVTVTGLPTSMTLSADALQAASTLVRQLQMVPSIGNPHQDSSFPRPAPPPTAQTTSTSPAVTTTMVPATMRDLHRGSTFAGTADGLSRVVPLPRLSDMELRRLSSLAGGDATAEVLHSRTRRPTDPADFRIRVAMEREALALAQIYGTDELALRAMNTVRYLQVAVQRVLALEQRSPAQSDSAQVAQLSAECAQLVTRLASQKAEYETNMAALEAAHAEAMLNTPTPAPTSNPNLPPPGKLQDEIDALRSAAGRLSCDKSDLQDQLLASTQEVSRLQAARDLRDKRIAELEGELAGVKKFSATALMDFLSGNAILSGHWKRLLELLQLYQEGRAVPPQFRTRLQVSARDEDSDDCGPYVQQESKAATPSPSSASGGSAKLSSSRTPLTHPSGQTPKSATAGMSGRKMPRLSLSGTLSPKGVTSSHRSTSPGSSSGSGSGAQAIDLTHSATSTPGSTRVMLYVDRLKLAQRPRRFKPDKARALKKSPSRVSESKAMSAVPRQFLWDDVRADVRELMLNGVQFWDAVAEARKNQMLHDQFGKFALTEMLISAIYWEALDRAP</sequence>
<dbReference type="EMBL" id="QXGA01001387">
    <property type="protein sequence ID" value="KAE9120407.1"/>
    <property type="molecule type" value="Genomic_DNA"/>
</dbReference>
<dbReference type="Proteomes" id="UP000440367">
    <property type="component" value="Unassembled WGS sequence"/>
</dbReference>
<comment type="caution">
    <text evidence="4">The sequence shown here is derived from an EMBL/GenBank/DDBJ whole genome shotgun (WGS) entry which is preliminary data.</text>
</comment>
<organism evidence="4 14">
    <name type="scientific">Phytophthora fragariae</name>
    <dbReference type="NCBI Taxonomy" id="53985"/>
    <lineage>
        <taxon>Eukaryota</taxon>
        <taxon>Sar</taxon>
        <taxon>Stramenopiles</taxon>
        <taxon>Oomycota</taxon>
        <taxon>Peronosporomycetes</taxon>
        <taxon>Peronosporales</taxon>
        <taxon>Peronosporaceae</taxon>
        <taxon>Phytophthora</taxon>
    </lineage>
</organism>
<feature type="region of interest" description="Disordered" evidence="2">
    <location>
        <begin position="130"/>
        <end position="159"/>
    </location>
</feature>
<protein>
    <submittedName>
        <fullName evidence="4">Uncharacterized protein</fullName>
    </submittedName>
</protein>
<proteinExistence type="predicted"/>
<dbReference type="Proteomes" id="UP000437068">
    <property type="component" value="Unassembled WGS sequence"/>
</dbReference>
<dbReference type="EMBL" id="QXGE01002218">
    <property type="protein sequence ID" value="KAE9283790.1"/>
    <property type="molecule type" value="Genomic_DNA"/>
</dbReference>
<feature type="region of interest" description="Disordered" evidence="2">
    <location>
        <begin position="1"/>
        <end position="67"/>
    </location>
</feature>
<evidence type="ECO:0000313" key="9">
    <source>
        <dbReference type="Proteomes" id="UP000429523"/>
    </source>
</evidence>
<dbReference type="AlphaFoldDB" id="A0A6A3R7Z8"/>
<dbReference type="Proteomes" id="UP000441208">
    <property type="component" value="Unassembled WGS sequence"/>
</dbReference>
<keyword evidence="1" id="KW-0175">Coiled coil</keyword>
<dbReference type="OrthoDB" id="112055at2759"/>
<evidence type="ECO:0000313" key="4">
    <source>
        <dbReference type="EMBL" id="KAE9091280.1"/>
    </source>
</evidence>
<feature type="compositionally biased region" description="Polar residues" evidence="2">
    <location>
        <begin position="481"/>
        <end position="494"/>
    </location>
</feature>
<reference evidence="9 10" key="1">
    <citation type="submission" date="2018-08" db="EMBL/GenBank/DDBJ databases">
        <title>Genomic investigation of the strawberry pathogen Phytophthora fragariae indicates pathogenicity is determined by transcriptional variation in three key races.</title>
        <authorList>
            <person name="Adams T.M."/>
            <person name="Armitage A.D."/>
            <person name="Sobczyk M.K."/>
            <person name="Bates H.J."/>
            <person name="Dunwell J.M."/>
            <person name="Nellist C.F."/>
            <person name="Harrison R.J."/>
        </authorList>
    </citation>
    <scope>NUCLEOTIDE SEQUENCE [LARGE SCALE GENOMIC DNA]</scope>
    <source>
        <strain evidence="8 11">A4</strain>
        <strain evidence="7 12">BC-1</strain>
        <strain evidence="6 10">NOV-27</strain>
        <strain evidence="5 13">NOV-5</strain>
        <strain evidence="4 14">NOV-71</strain>
        <strain evidence="3 9">NOV-9</strain>
    </source>
</reference>
<feature type="compositionally biased region" description="Low complexity" evidence="2">
    <location>
        <begin position="460"/>
        <end position="480"/>
    </location>
</feature>
<gene>
    <name evidence="8" type="ORF">PF001_g22688</name>
    <name evidence="7" type="ORF">PF002_g20406</name>
    <name evidence="6" type="ORF">PF005_g19147</name>
    <name evidence="5" type="ORF">PF006_g18137</name>
    <name evidence="4" type="ORF">PF007_g18941</name>
    <name evidence="3" type="ORF">PF009_g20931</name>
</gene>
<dbReference type="EMBL" id="QXGD01001482">
    <property type="protein sequence ID" value="KAE9205192.1"/>
    <property type="molecule type" value="Genomic_DNA"/>
</dbReference>
<evidence type="ECO:0000313" key="7">
    <source>
        <dbReference type="EMBL" id="KAE9205192.1"/>
    </source>
</evidence>
<dbReference type="Proteomes" id="UP000433483">
    <property type="component" value="Unassembled WGS sequence"/>
</dbReference>
<dbReference type="Proteomes" id="UP000429523">
    <property type="component" value="Unassembled WGS sequence"/>
</dbReference>
<feature type="compositionally biased region" description="Pro residues" evidence="2">
    <location>
        <begin position="1"/>
        <end position="12"/>
    </location>
</feature>
<feature type="compositionally biased region" description="Low complexity" evidence="2">
    <location>
        <begin position="149"/>
        <end position="159"/>
    </location>
</feature>
<evidence type="ECO:0000313" key="11">
    <source>
        <dbReference type="Proteomes" id="UP000437068"/>
    </source>
</evidence>
<feature type="coiled-coil region" evidence="1">
    <location>
        <begin position="282"/>
        <end position="320"/>
    </location>
</feature>
<feature type="compositionally biased region" description="Polar residues" evidence="2">
    <location>
        <begin position="509"/>
        <end position="519"/>
    </location>
</feature>
<name>A0A6A3R7Z8_9STRA</name>
<evidence type="ECO:0000313" key="10">
    <source>
        <dbReference type="Proteomes" id="UP000433483"/>
    </source>
</evidence>
<dbReference type="Proteomes" id="UP000440732">
    <property type="component" value="Unassembled WGS sequence"/>
</dbReference>
<feature type="region of interest" description="Disordered" evidence="2">
    <location>
        <begin position="441"/>
        <end position="538"/>
    </location>
</feature>
<feature type="compositionally biased region" description="Low complexity" evidence="2">
    <location>
        <begin position="24"/>
        <end position="67"/>
    </location>
</feature>
<feature type="compositionally biased region" description="Low complexity" evidence="2">
    <location>
        <begin position="520"/>
        <end position="532"/>
    </location>
</feature>